<accession>A0A1D3L1T5</accession>
<feature type="binding site" evidence="12">
    <location>
        <position position="55"/>
    </location>
    <ligand>
        <name>CTP</name>
        <dbReference type="ChEBI" id="CHEBI:37563"/>
    </ligand>
</feature>
<dbReference type="InterPro" id="IPR043519">
    <property type="entry name" value="NT_sf"/>
</dbReference>
<feature type="domain" description="Polymerase nucleotidyl transferase" evidence="13">
    <location>
        <begin position="32"/>
        <end position="142"/>
    </location>
</feature>
<dbReference type="AlphaFoldDB" id="A0A1D3L1T5"/>
<dbReference type="EMBL" id="LT607756">
    <property type="protein sequence ID" value="SCG85503.1"/>
    <property type="molecule type" value="Genomic_DNA"/>
</dbReference>
<reference evidence="16 17" key="1">
    <citation type="submission" date="2016-08" db="EMBL/GenBank/DDBJ databases">
        <authorList>
            <person name="Seilhamer J.J."/>
        </authorList>
    </citation>
    <scope>NUCLEOTIDE SEQUENCE [LARGE SCALE GENOMIC DNA]</scope>
    <source>
        <strain evidence="16">Buetzberg</strain>
    </source>
</reference>
<dbReference type="PIRSF" id="PIRSF005335">
    <property type="entry name" value="CCA_arch"/>
    <property type="match status" value="1"/>
</dbReference>
<feature type="binding site" evidence="12">
    <location>
        <position position="52"/>
    </location>
    <ligand>
        <name>ATP</name>
        <dbReference type="ChEBI" id="CHEBI:30616"/>
    </ligand>
</feature>
<dbReference type="NCBIfam" id="TIGR03671">
    <property type="entry name" value="cca_archaeal"/>
    <property type="match status" value="1"/>
</dbReference>
<evidence type="ECO:0000256" key="5">
    <source>
        <dbReference type="ARBA" id="ARBA00022741"/>
    </source>
</evidence>
<dbReference type="SUPFAM" id="SSF81301">
    <property type="entry name" value="Nucleotidyltransferase"/>
    <property type="match status" value="1"/>
</dbReference>
<dbReference type="Gene3D" id="3.30.70.590">
    <property type="entry name" value="Poly(A) polymerase predicted RNA binding domain"/>
    <property type="match status" value="1"/>
</dbReference>
<feature type="domain" description="tRNA nucleotidyltransferase substrate binding" evidence="14">
    <location>
        <begin position="156"/>
        <end position="268"/>
    </location>
</feature>
<feature type="binding site" evidence="12">
    <location>
        <position position="171"/>
    </location>
    <ligand>
        <name>CTP</name>
        <dbReference type="ChEBI" id="CHEBI:37563"/>
    </ligand>
</feature>
<name>A0A1D3L1T5_9EURY</name>
<comment type="catalytic activity">
    <reaction evidence="10">
        <text>O-(5'-adenylyl)-L-tyrosyl-[protein] + ATP = O-[5'-(adenylyl-(5'-&gt;3')-adenylyl)]-L-tyrosyl-[protein] + diphosphate</text>
        <dbReference type="Rhea" id="RHEA:66528"/>
        <dbReference type="Rhea" id="RHEA-COMP:13846"/>
        <dbReference type="Rhea" id="RHEA-COMP:17046"/>
        <dbReference type="ChEBI" id="CHEBI:30616"/>
        <dbReference type="ChEBI" id="CHEBI:33019"/>
        <dbReference type="ChEBI" id="CHEBI:83624"/>
        <dbReference type="ChEBI" id="CHEBI:167160"/>
    </reaction>
</comment>
<evidence type="ECO:0000313" key="16">
    <source>
        <dbReference type="EMBL" id="SCG85503.1"/>
    </source>
</evidence>
<comment type="catalytic activity">
    <reaction evidence="12">
        <text>a tRNA with a 3' CCA end + 2 CTP + ATP = a tRNA with a 3' CCACCA end + 3 diphosphate</text>
        <dbReference type="Rhea" id="RHEA:76235"/>
        <dbReference type="Rhea" id="RHEA-COMP:10468"/>
        <dbReference type="Rhea" id="RHEA-COMP:18655"/>
        <dbReference type="ChEBI" id="CHEBI:30616"/>
        <dbReference type="ChEBI" id="CHEBI:33019"/>
        <dbReference type="ChEBI" id="CHEBI:37563"/>
        <dbReference type="ChEBI" id="CHEBI:83071"/>
        <dbReference type="ChEBI" id="CHEBI:195187"/>
    </reaction>
</comment>
<comment type="miscellaneous">
    <text evidence="12">A single active site specifically recognizes both ATP and CTP and is responsible for their addition.</text>
</comment>
<dbReference type="GO" id="GO:0070733">
    <property type="term" value="F:AMPylase activity"/>
    <property type="evidence" value="ECO:0007669"/>
    <property type="project" value="UniProtKB-EC"/>
</dbReference>
<proteinExistence type="inferred from homology"/>
<keyword evidence="5 12" id="KW-0547">Nucleotide-binding</keyword>
<comment type="function">
    <text evidence="12">Catalyzes the addition and repair of the essential 3'-terminal CCA sequence in tRNAs without using a nucleic acid template. Adds these three nucleotides in the order of C, C, and A to the tRNA nucleotide-73, using CTP and ATP as substrates and producing inorganic pyrophosphate. tRNA 3'-terminal CCA addition is required both for tRNA processing and repair. Also involved in tRNA surveillance by mediating tandem CCA addition to generate a CCACCA at the 3' terminus of unstable tRNAs. While stable tRNAs receive only 3'-terminal CCA, unstable tRNAs are marked with CCACCA and rapidly degraded.</text>
</comment>
<evidence type="ECO:0000256" key="3">
    <source>
        <dbReference type="ARBA" id="ARBA00022695"/>
    </source>
</evidence>
<dbReference type="HAMAP" id="MF_01264">
    <property type="entry name" value="CCA_arch"/>
    <property type="match status" value="1"/>
</dbReference>
<sequence>MADINFEAILKDIKPTETEKKRVMELSNELIKNLNETAASIGAEAEAVLVGSVAKSTWLAGKADIDIFMEFSLETEESYLKRCGLKLGHNCIKTMGGTAEERYASHPYVTGSIEGYEVDFVPCYYIEDASQLKSAVDRTILHTQYIKKHLKRDQADEVLLLKRFMECVGTYGSEFKVGGFSGYLCELMVLEYGSFMGVLEAASTSWRYGQVIDLENYGTAELFKDPMVAVDPVDKNRNVAAALGLQKMSEFVVASTNFLENPSESYFYPKDMVFDSGSIKEEFTERGTKTFILTFHPPNIPADAVYPQIRKTEKSIVKVAEKNGFEVAGSDSWTDEGHRAMILVEFETWKLPHMKKHMGPQIWFKEHQERFLEKYSGKAWVEGDRWVVEVPRTYESVESFFQGVLIPKKINYLRFGKHIKAEILKEHSVVDMKDFLEFTWDDEVLRFLHLYLNKNELLCR</sequence>
<keyword evidence="17" id="KW-1185">Reference proteome</keyword>
<feature type="binding site" evidence="12">
    <location>
        <position position="66"/>
    </location>
    <ligand>
        <name>Mg(2+)</name>
        <dbReference type="ChEBI" id="CHEBI:18420"/>
    </ligand>
</feature>
<evidence type="ECO:0000259" key="14">
    <source>
        <dbReference type="Pfam" id="PF09249"/>
    </source>
</evidence>
<evidence type="ECO:0000313" key="17">
    <source>
        <dbReference type="Proteomes" id="UP000094707"/>
    </source>
</evidence>
<dbReference type="GO" id="GO:0001680">
    <property type="term" value="P:tRNA 3'-terminal CCA addition"/>
    <property type="evidence" value="ECO:0007669"/>
    <property type="project" value="UniProtKB-UniRule"/>
</dbReference>
<comment type="subunit">
    <text evidence="12">Homodimer.</text>
</comment>
<organism evidence="16 17">
    <name type="scientific">Methanobacterium congolense</name>
    <dbReference type="NCBI Taxonomy" id="118062"/>
    <lineage>
        <taxon>Archaea</taxon>
        <taxon>Methanobacteriati</taxon>
        <taxon>Methanobacteriota</taxon>
        <taxon>Methanomada group</taxon>
        <taxon>Methanobacteria</taxon>
        <taxon>Methanobacteriales</taxon>
        <taxon>Methanobacteriaceae</taxon>
        <taxon>Methanobacterium</taxon>
    </lineage>
</organism>
<comment type="catalytic activity">
    <reaction evidence="12">
        <text>a tRNA precursor + 2 CTP + ATP = a tRNA with a 3' CCA end + 3 diphosphate</text>
        <dbReference type="Rhea" id="RHEA:14433"/>
        <dbReference type="Rhea" id="RHEA-COMP:10465"/>
        <dbReference type="Rhea" id="RHEA-COMP:10468"/>
        <dbReference type="ChEBI" id="CHEBI:30616"/>
        <dbReference type="ChEBI" id="CHEBI:33019"/>
        <dbReference type="ChEBI" id="CHEBI:37563"/>
        <dbReference type="ChEBI" id="CHEBI:74896"/>
        <dbReference type="ChEBI" id="CHEBI:83071"/>
        <dbReference type="EC" id="2.7.7.72"/>
    </reaction>
</comment>
<dbReference type="InterPro" id="IPR015329">
    <property type="entry name" value="tRNA_NucTransf2"/>
</dbReference>
<gene>
    <name evidence="12 16" type="primary">cca</name>
    <name evidence="16" type="ORF">MCBB_0943</name>
</gene>
<keyword evidence="9 12" id="KW-0694">RNA-binding</keyword>
<evidence type="ECO:0000256" key="11">
    <source>
        <dbReference type="ARBA" id="ARBA00048696"/>
    </source>
</evidence>
<feature type="binding site" evidence="12">
    <location>
        <position position="119"/>
    </location>
    <ligand>
        <name>Mg(2+)</name>
        <dbReference type="ChEBI" id="CHEBI:18420"/>
    </ligand>
</feature>
<dbReference type="PATRIC" id="fig|129848.4.peg.948"/>
<evidence type="ECO:0000256" key="9">
    <source>
        <dbReference type="ARBA" id="ARBA00022884"/>
    </source>
</evidence>
<feature type="binding site" evidence="12">
    <location>
        <position position="55"/>
    </location>
    <ligand>
        <name>ATP</name>
        <dbReference type="ChEBI" id="CHEBI:30616"/>
    </ligand>
</feature>
<dbReference type="GO" id="GO:0042245">
    <property type="term" value="P:RNA repair"/>
    <property type="evidence" value="ECO:0007669"/>
    <property type="project" value="UniProtKB-KW"/>
</dbReference>
<evidence type="ECO:0000256" key="1">
    <source>
        <dbReference type="ARBA" id="ARBA00022679"/>
    </source>
</evidence>
<feature type="binding site" evidence="12">
    <location>
        <position position="142"/>
    </location>
    <ligand>
        <name>CTP</name>
        <dbReference type="ChEBI" id="CHEBI:37563"/>
    </ligand>
</feature>
<dbReference type="PANTHER" id="PTHR39643">
    <property type="entry name" value="CCA-ADDING ENZYME"/>
    <property type="match status" value="1"/>
</dbReference>
<dbReference type="GO" id="GO:0004810">
    <property type="term" value="F:CCA tRNA nucleotidyltransferase activity"/>
    <property type="evidence" value="ECO:0007669"/>
    <property type="project" value="UniProtKB-UniRule"/>
</dbReference>
<feature type="binding site" evidence="12">
    <location>
        <position position="64"/>
    </location>
    <ligand>
        <name>Mg(2+)</name>
        <dbReference type="ChEBI" id="CHEBI:18420"/>
    </ligand>
</feature>
<keyword evidence="1 12" id="KW-0808">Transferase</keyword>
<evidence type="ECO:0000259" key="15">
    <source>
        <dbReference type="Pfam" id="PF21133"/>
    </source>
</evidence>
<dbReference type="OrthoDB" id="7378at2157"/>
<comment type="catalytic activity">
    <reaction evidence="11">
        <text>L-tyrosyl-[protein] + ATP = O-(5'-adenylyl)-L-tyrosyl-[protein] + diphosphate</text>
        <dbReference type="Rhea" id="RHEA:54288"/>
        <dbReference type="Rhea" id="RHEA-COMP:10136"/>
        <dbReference type="Rhea" id="RHEA-COMP:13846"/>
        <dbReference type="ChEBI" id="CHEBI:30616"/>
        <dbReference type="ChEBI" id="CHEBI:33019"/>
        <dbReference type="ChEBI" id="CHEBI:46858"/>
        <dbReference type="ChEBI" id="CHEBI:83624"/>
        <dbReference type="EC" id="2.7.7.108"/>
    </reaction>
</comment>
<dbReference type="Gene3D" id="1.10.1410.30">
    <property type="entry name" value="CCA tRNA nucleotidyltransferase, domain 2"/>
    <property type="match status" value="1"/>
</dbReference>
<keyword evidence="3 12" id="KW-0548">Nucleotidyltransferase</keyword>
<evidence type="ECO:0000256" key="2">
    <source>
        <dbReference type="ARBA" id="ARBA00022694"/>
    </source>
</evidence>
<dbReference type="Pfam" id="PF09249">
    <property type="entry name" value="tRNA_NucTransf2"/>
    <property type="match status" value="1"/>
</dbReference>
<comment type="similarity">
    <text evidence="12">Belongs to the tRNA nucleotidyltransferase/poly(A) polymerase family. Archaeal CCA-adding enzyme subfamily.</text>
</comment>
<keyword evidence="8 12" id="KW-0460">Magnesium</keyword>
<evidence type="ECO:0000256" key="4">
    <source>
        <dbReference type="ARBA" id="ARBA00022723"/>
    </source>
</evidence>
<dbReference type="EC" id="2.7.7.72" evidence="12"/>
<dbReference type="GO" id="GO:0160016">
    <property type="term" value="F:CCACCA tRNA nucleotidyltransferase activity"/>
    <property type="evidence" value="ECO:0007669"/>
    <property type="project" value="RHEA"/>
</dbReference>
<dbReference type="InterPro" id="IPR011068">
    <property type="entry name" value="NuclTrfase_I-like_C"/>
</dbReference>
<dbReference type="PANTHER" id="PTHR39643:SF1">
    <property type="entry name" value="CCA-ADDING ENZYME"/>
    <property type="match status" value="1"/>
</dbReference>
<dbReference type="CDD" id="cd05400">
    <property type="entry name" value="NT_2-5OAS_ClassI-CCAase"/>
    <property type="match status" value="1"/>
</dbReference>
<dbReference type="SUPFAM" id="SSF55003">
    <property type="entry name" value="PAP/Archaeal CCA-adding enzyme, C-terminal domain"/>
    <property type="match status" value="1"/>
</dbReference>
<dbReference type="InterPro" id="IPR042090">
    <property type="entry name" value="CCA_tRNA_nucleotrans_2"/>
</dbReference>
<evidence type="ECO:0000259" key="13">
    <source>
        <dbReference type="Pfam" id="PF01909"/>
    </source>
</evidence>
<dbReference type="Pfam" id="PF21133">
    <property type="entry name" value="CAA_C"/>
    <property type="match status" value="1"/>
</dbReference>
<evidence type="ECO:0000256" key="7">
    <source>
        <dbReference type="ARBA" id="ARBA00022840"/>
    </source>
</evidence>
<keyword evidence="2 12" id="KW-0819">tRNA processing</keyword>
<dbReference type="InterPro" id="IPR006116">
    <property type="entry name" value="NT_2-5OAS_ClassI-CCAase"/>
</dbReference>
<keyword evidence="6 12" id="KW-0692">RNA repair</keyword>
<dbReference type="InterPro" id="IPR002934">
    <property type="entry name" value="Polymerase_NTP_transf_dom"/>
</dbReference>
<dbReference type="Gene3D" id="3.30.70.1550">
    <property type="entry name" value="Archaeal tRNA CCA-adding enzyme catalytic domain"/>
    <property type="match status" value="1"/>
</dbReference>
<dbReference type="GO" id="GO:0005524">
    <property type="term" value="F:ATP binding"/>
    <property type="evidence" value="ECO:0007669"/>
    <property type="project" value="UniProtKB-UniRule"/>
</dbReference>
<protein>
    <recommendedName>
        <fullName evidence="12">CCA-adding enzyme</fullName>
        <ecNumber evidence="12">2.7.7.72</ecNumber>
    </recommendedName>
    <alternativeName>
        <fullName evidence="12">CCA tRNA nucleotidyltransferase</fullName>
    </alternativeName>
    <alternativeName>
        <fullName evidence="12">tRNA CCA-pyrophosphorylase</fullName>
    </alternativeName>
    <alternativeName>
        <fullName evidence="12">tRNA adenylyl-/cytidylyl- transferase</fullName>
    </alternativeName>
    <alternativeName>
        <fullName evidence="12">tRNA nucleotidyltransferase</fullName>
    </alternativeName>
    <alternativeName>
        <fullName evidence="12">tRNA-NT</fullName>
    </alternativeName>
</protein>
<feature type="binding site" evidence="12">
    <location>
        <position position="162"/>
    </location>
    <ligand>
        <name>ATP</name>
        <dbReference type="ChEBI" id="CHEBI:30616"/>
    </ligand>
</feature>
<evidence type="ECO:0000256" key="6">
    <source>
        <dbReference type="ARBA" id="ARBA00022800"/>
    </source>
</evidence>
<dbReference type="Gene3D" id="3.30.460.10">
    <property type="entry name" value="Beta Polymerase, domain 2"/>
    <property type="match status" value="1"/>
</dbReference>
<dbReference type="SUPFAM" id="SSF81631">
    <property type="entry name" value="PAP/OAS1 substrate-binding domain"/>
    <property type="match status" value="1"/>
</dbReference>
<keyword evidence="7 12" id="KW-0067">ATP-binding</keyword>
<dbReference type="InterPro" id="IPR008229">
    <property type="entry name" value="CCA-adding_arc"/>
</dbReference>
<feature type="binding site" evidence="12">
    <location>
        <position position="52"/>
    </location>
    <ligand>
        <name>CTP</name>
        <dbReference type="ChEBI" id="CHEBI:37563"/>
    </ligand>
</feature>
<dbReference type="KEGG" id="mcub:MCBB_0943"/>
<dbReference type="GO" id="GO:0000049">
    <property type="term" value="F:tRNA binding"/>
    <property type="evidence" value="ECO:0007669"/>
    <property type="project" value="UniProtKB-UniRule"/>
</dbReference>
<dbReference type="InterPro" id="IPR048833">
    <property type="entry name" value="CAA_C"/>
</dbReference>
<dbReference type="Proteomes" id="UP000094707">
    <property type="component" value="Chromosome I"/>
</dbReference>
<feature type="binding site" evidence="12">
    <location>
        <position position="171"/>
    </location>
    <ligand>
        <name>ATP</name>
        <dbReference type="ChEBI" id="CHEBI:30616"/>
    </ligand>
</feature>
<keyword evidence="4 12" id="KW-0479">Metal-binding</keyword>
<feature type="binding site" evidence="12">
    <location>
        <position position="162"/>
    </location>
    <ligand>
        <name>CTP</name>
        <dbReference type="ChEBI" id="CHEBI:37563"/>
    </ligand>
</feature>
<dbReference type="GO" id="GO:0000287">
    <property type="term" value="F:magnesium ion binding"/>
    <property type="evidence" value="ECO:0007669"/>
    <property type="project" value="UniProtKB-UniRule"/>
</dbReference>
<dbReference type="Pfam" id="PF01909">
    <property type="entry name" value="NTP_transf_2"/>
    <property type="match status" value="1"/>
</dbReference>
<evidence type="ECO:0000256" key="8">
    <source>
        <dbReference type="ARBA" id="ARBA00022842"/>
    </source>
</evidence>
<dbReference type="STRING" id="118062.MCBB_0943"/>
<feature type="domain" description="CCA-adding enzyme C-terminal" evidence="15">
    <location>
        <begin position="286"/>
        <end position="430"/>
    </location>
</feature>
<feature type="binding site" evidence="12">
    <location>
        <position position="142"/>
    </location>
    <ligand>
        <name>ATP</name>
        <dbReference type="ChEBI" id="CHEBI:30616"/>
    </ligand>
</feature>
<evidence type="ECO:0000256" key="12">
    <source>
        <dbReference type="HAMAP-Rule" id="MF_01264"/>
    </source>
</evidence>
<evidence type="ECO:0000256" key="10">
    <source>
        <dbReference type="ARBA" id="ARBA00047518"/>
    </source>
</evidence>
<comment type="cofactor">
    <cofactor evidence="12">
        <name>Mg(2+)</name>
        <dbReference type="ChEBI" id="CHEBI:18420"/>
    </cofactor>
</comment>